<feature type="transmembrane region" description="Helical" evidence="1">
    <location>
        <begin position="356"/>
        <end position="373"/>
    </location>
</feature>
<accession>A0A3N2BA36</accession>
<name>A0A3N2BA36_9MICO</name>
<evidence type="ECO:0000256" key="1">
    <source>
        <dbReference type="SAM" id="Phobius"/>
    </source>
</evidence>
<keyword evidence="3" id="KW-1185">Reference proteome</keyword>
<feature type="transmembrane region" description="Helical" evidence="1">
    <location>
        <begin position="187"/>
        <end position="216"/>
    </location>
</feature>
<feature type="transmembrane region" description="Helical" evidence="1">
    <location>
        <begin position="163"/>
        <end position="181"/>
    </location>
</feature>
<dbReference type="AlphaFoldDB" id="A0A3N2BA36"/>
<dbReference type="Proteomes" id="UP000280668">
    <property type="component" value="Unassembled WGS sequence"/>
</dbReference>
<evidence type="ECO:0008006" key="4">
    <source>
        <dbReference type="Google" id="ProtNLM"/>
    </source>
</evidence>
<feature type="transmembrane region" description="Helical" evidence="1">
    <location>
        <begin position="105"/>
        <end position="124"/>
    </location>
</feature>
<sequence length="603" mass="66395">MTTNVSMPRAFRQVNEVEPRAAGRGSRYWQILAVVAPILTAVLYWHISQDAVAPRTPWDENHLLQMARLISGDDNVAQLSGSGYYPGWAFVLAPVWWFTQDPASVYTAAVTISNVLGVATIVPLALLGRYLGLTVAQSVVASSIVMMLPARSVLADYALSEQLVFHLFAWVVLGAFALWRHPSWWRMALFVVAVGAVYFTHPRAIALVATAAIWLLAFALRRWLLSLLGLLLLAGSYVATEAFVEVFLDRVLLSGYGKDETLANTLANFDLGLFAKVFMTQTWVQVVGTAGLFALGCVIVIVWTFRELRTVRLGVGAFLFGFGLSTMLVSAIWWTRPDILFSESSTRLDAWTYSRYIDPVSAFIVFIAVVALIRGVRSSVLWSATGIFALGAVPVLLKVAPEVPLWGRIGPSNSAILSWTALFPEGPFDTPLLPTFTNEARFWLWATAFVFACIALFLVLRHRPRAVASATLVVVCVLAILANPSQVRPYPGNVTRAIEEAETLAFDGELADVDFDLGCVAGPRAYPTAINWFPYWLSPRVVRLVDTREGEAFGSDLVISCREWPLAEDFDARAYSGRPSHGYRLWVLPGEVQDELEVAGALE</sequence>
<dbReference type="OrthoDB" id="4824750at2"/>
<reference evidence="2 3" key="1">
    <citation type="submission" date="2018-11" db="EMBL/GenBank/DDBJ databases">
        <title>Sequencing the genomes of 1000 actinobacteria strains.</title>
        <authorList>
            <person name="Klenk H.-P."/>
        </authorList>
    </citation>
    <scope>NUCLEOTIDE SEQUENCE [LARGE SCALE GENOMIC DNA]</scope>
    <source>
        <strain evidence="2 3">DSM 11294</strain>
    </source>
</reference>
<feature type="transmembrane region" description="Helical" evidence="1">
    <location>
        <begin position="28"/>
        <end position="47"/>
    </location>
</feature>
<feature type="transmembrane region" description="Helical" evidence="1">
    <location>
        <begin position="82"/>
        <end position="98"/>
    </location>
</feature>
<dbReference type="EMBL" id="RKHK01000001">
    <property type="protein sequence ID" value="ROR72121.1"/>
    <property type="molecule type" value="Genomic_DNA"/>
</dbReference>
<feature type="transmembrane region" description="Helical" evidence="1">
    <location>
        <begin position="380"/>
        <end position="397"/>
    </location>
</feature>
<protein>
    <recommendedName>
        <fullName evidence="4">Glycosyltransferase RgtA/B/C/D-like domain-containing protein</fullName>
    </recommendedName>
</protein>
<feature type="transmembrane region" description="Helical" evidence="1">
    <location>
        <begin position="283"/>
        <end position="305"/>
    </location>
</feature>
<feature type="transmembrane region" description="Helical" evidence="1">
    <location>
        <begin position="130"/>
        <end position="151"/>
    </location>
</feature>
<feature type="transmembrane region" description="Helical" evidence="1">
    <location>
        <begin position="317"/>
        <end position="336"/>
    </location>
</feature>
<proteinExistence type="predicted"/>
<feature type="transmembrane region" description="Helical" evidence="1">
    <location>
        <begin position="467"/>
        <end position="485"/>
    </location>
</feature>
<feature type="transmembrane region" description="Helical" evidence="1">
    <location>
        <begin position="223"/>
        <end position="244"/>
    </location>
</feature>
<gene>
    <name evidence="2" type="ORF">EDD31_0468</name>
</gene>
<keyword evidence="1" id="KW-1133">Transmembrane helix</keyword>
<evidence type="ECO:0000313" key="3">
    <source>
        <dbReference type="Proteomes" id="UP000280668"/>
    </source>
</evidence>
<organism evidence="2 3">
    <name type="scientific">Bogoriella caseilytica</name>
    <dbReference type="NCBI Taxonomy" id="56055"/>
    <lineage>
        <taxon>Bacteria</taxon>
        <taxon>Bacillati</taxon>
        <taxon>Actinomycetota</taxon>
        <taxon>Actinomycetes</taxon>
        <taxon>Micrococcales</taxon>
        <taxon>Bogoriellaceae</taxon>
        <taxon>Bogoriella</taxon>
    </lineage>
</organism>
<feature type="transmembrane region" description="Helical" evidence="1">
    <location>
        <begin position="442"/>
        <end position="460"/>
    </location>
</feature>
<comment type="caution">
    <text evidence="2">The sequence shown here is derived from an EMBL/GenBank/DDBJ whole genome shotgun (WGS) entry which is preliminary data.</text>
</comment>
<dbReference type="RefSeq" id="WP_148058843.1">
    <property type="nucleotide sequence ID" value="NZ_RKHK01000001.1"/>
</dbReference>
<keyword evidence="1" id="KW-0812">Transmembrane</keyword>
<evidence type="ECO:0000313" key="2">
    <source>
        <dbReference type="EMBL" id="ROR72121.1"/>
    </source>
</evidence>
<keyword evidence="1" id="KW-0472">Membrane</keyword>